<feature type="compositionally biased region" description="Low complexity" evidence="3">
    <location>
        <begin position="575"/>
        <end position="584"/>
    </location>
</feature>
<dbReference type="InterPro" id="IPR001343">
    <property type="entry name" value="Hemolysn_Ca-bd"/>
</dbReference>
<feature type="compositionally biased region" description="Low complexity" evidence="3">
    <location>
        <begin position="463"/>
        <end position="476"/>
    </location>
</feature>
<dbReference type="Proteomes" id="UP000319191">
    <property type="component" value="Unassembled WGS sequence"/>
</dbReference>
<comment type="subcellular location">
    <subcellularLocation>
        <location evidence="1">Secreted</location>
    </subcellularLocation>
</comment>
<proteinExistence type="predicted"/>
<dbReference type="GO" id="GO:0005576">
    <property type="term" value="C:extracellular region"/>
    <property type="evidence" value="ECO:0007669"/>
    <property type="project" value="UniProtKB-SubCell"/>
</dbReference>
<dbReference type="InterPro" id="IPR018511">
    <property type="entry name" value="Hemolysin-typ_Ca-bd_CS"/>
</dbReference>
<protein>
    <submittedName>
        <fullName evidence="4">Calcium-binding protein</fullName>
    </submittedName>
</protein>
<evidence type="ECO:0000256" key="3">
    <source>
        <dbReference type="SAM" id="MobiDB-lite"/>
    </source>
</evidence>
<organism evidence="4 5">
    <name type="scientific">Microcystis novacekii Mn_MB_F_20050700_S1D</name>
    <dbReference type="NCBI Taxonomy" id="2486266"/>
    <lineage>
        <taxon>Bacteria</taxon>
        <taxon>Bacillati</taxon>
        <taxon>Cyanobacteriota</taxon>
        <taxon>Cyanophyceae</taxon>
        <taxon>Oscillatoriophycideae</taxon>
        <taxon>Chroococcales</taxon>
        <taxon>Microcystaceae</taxon>
        <taxon>Microcystis</taxon>
    </lineage>
</organism>
<evidence type="ECO:0000313" key="5">
    <source>
        <dbReference type="Proteomes" id="UP000319191"/>
    </source>
</evidence>
<sequence length="800" mass="82038">MSLVGKLLAKTTVPWIANRLREDTIETVVERETKARNLNTPNYLNTINQQKYQATGTQHIDPVVLDLDNNGISLVSLNSSNVFLDFDADGYAENTAWVSPQDGILTIDLNGNGTINNITEIFSEHYGDGTPNSGLNAISTLDSTKNGIISASDDQFNQILVWQDLNQNGISEANELKTLTQLGITSINLNGIPTQTIQDGNIIRTRSIFNRNDGTIGQIADVAFLVTETGFKVTQTNNNTQITAENNSANSLAIFNDNLDRTFNLADAKVQVAIGSKGKDKFYTTGTESVFLSGGEGNDTLTGGSGNDWIIGDTGADQLIGGAGNDILYIDAADTLINGGDGTDIAIVATTQGITLDLGKANLEMALGNDGNDTFTNSSAFSITIDGGKGDDSIQGGTGNDVLIGGEGSDRLQGNLGNDNLEGSDGNDTLDGNQGDDTLNGGNGDDLLNGQEGKDSLNGNGGNDTLNGGDNNDILNGGEGNDSLNGSAGDDSLNGDIGNDILNGGDGNDTLNGGEGDDTLNGGNDSDRLFGGIGQDSLNGGLGNDSIDGGEGQDTLTGSNGNDTINGGLGDDNLDGGSDNDTLNGGEGNDTLNGAGGIDTLVGGLGNDTYQIDTTTDTITENANEGTDTVQSSVTYTVGNNLENLTLTGTTNINGTGNTLNNIITGNSSNNILNGGDGNDTLIGGTGNDTITGGAGSDRFTFNNRNEGIDTITDFLSSQGDKIAVSAAGFGSGLAAGVAITTAQFVLGTTALNASNRFIYNIINGVLSFDADGTNILVPVQIATLSSKPSISASDIVVLV</sequence>
<dbReference type="PANTHER" id="PTHR38340">
    <property type="entry name" value="S-LAYER PROTEIN"/>
    <property type="match status" value="1"/>
</dbReference>
<evidence type="ECO:0000256" key="2">
    <source>
        <dbReference type="ARBA" id="ARBA00022525"/>
    </source>
</evidence>
<dbReference type="Pfam" id="PF00353">
    <property type="entry name" value="HemolysinCabind"/>
    <property type="match status" value="7"/>
</dbReference>
<feature type="compositionally biased region" description="Low complexity" evidence="3">
    <location>
        <begin position="430"/>
        <end position="450"/>
    </location>
</feature>
<gene>
    <name evidence="4" type="ORF">EWV54_22845</name>
</gene>
<reference evidence="4 5" key="1">
    <citation type="submission" date="2019-01" db="EMBL/GenBank/DDBJ databases">
        <title>Coherence of Microcystis species and biogeography revealed through population genomics.</title>
        <authorList>
            <person name="Perez-Carrascal O.M."/>
            <person name="Terrat Y."/>
            <person name="Giani A."/>
            <person name="Fortin N."/>
            <person name="Tromas N."/>
            <person name="Shapiro B.J."/>
        </authorList>
    </citation>
    <scope>NUCLEOTIDE SEQUENCE [LARGE SCALE GENOMIC DNA]</scope>
    <source>
        <strain evidence="4">Mn_MB_F_20050700_S1D</strain>
    </source>
</reference>
<dbReference type="AlphaFoldDB" id="A0A552IEQ2"/>
<dbReference type="SUPFAM" id="SSF51120">
    <property type="entry name" value="beta-Roll"/>
    <property type="match status" value="5"/>
</dbReference>
<dbReference type="InterPro" id="IPR050557">
    <property type="entry name" value="RTX_toxin/Mannuronan_C5-epim"/>
</dbReference>
<keyword evidence="2" id="KW-0964">Secreted</keyword>
<dbReference type="PANTHER" id="PTHR38340:SF1">
    <property type="entry name" value="S-LAYER PROTEIN"/>
    <property type="match status" value="1"/>
</dbReference>
<dbReference type="EMBL" id="SFAV01000321">
    <property type="protein sequence ID" value="TRU81950.1"/>
    <property type="molecule type" value="Genomic_DNA"/>
</dbReference>
<dbReference type="Gene3D" id="2.150.10.10">
    <property type="entry name" value="Serralysin-like metalloprotease, C-terminal"/>
    <property type="match status" value="5"/>
</dbReference>
<name>A0A552IEQ2_9CHRO</name>
<evidence type="ECO:0000313" key="4">
    <source>
        <dbReference type="EMBL" id="TRU81950.1"/>
    </source>
</evidence>
<comment type="caution">
    <text evidence="4">The sequence shown here is derived from an EMBL/GenBank/DDBJ whole genome shotgun (WGS) entry which is preliminary data.</text>
</comment>
<dbReference type="GO" id="GO:0005509">
    <property type="term" value="F:calcium ion binding"/>
    <property type="evidence" value="ECO:0007669"/>
    <property type="project" value="InterPro"/>
</dbReference>
<evidence type="ECO:0000256" key="1">
    <source>
        <dbReference type="ARBA" id="ARBA00004613"/>
    </source>
</evidence>
<dbReference type="PROSITE" id="PS00330">
    <property type="entry name" value="HEMOLYSIN_CALCIUM"/>
    <property type="match status" value="9"/>
</dbReference>
<accession>A0A552IEQ2</accession>
<feature type="compositionally biased region" description="Low complexity" evidence="3">
    <location>
        <begin position="494"/>
        <end position="512"/>
    </location>
</feature>
<dbReference type="InterPro" id="IPR011049">
    <property type="entry name" value="Serralysin-like_metalloprot_C"/>
</dbReference>
<feature type="region of interest" description="Disordered" evidence="3">
    <location>
        <begin position="388"/>
        <end position="592"/>
    </location>
</feature>
<dbReference type="PRINTS" id="PR00313">
    <property type="entry name" value="CABNDNGRPT"/>
</dbReference>